<proteinExistence type="predicted"/>
<evidence type="ECO:0000313" key="3">
    <source>
        <dbReference type="Proteomes" id="UP000324222"/>
    </source>
</evidence>
<accession>A0A5B7JP45</accession>
<keyword evidence="1" id="KW-0812">Transmembrane</keyword>
<gene>
    <name evidence="2" type="ORF">E2C01_095162</name>
</gene>
<keyword evidence="1" id="KW-0472">Membrane</keyword>
<comment type="caution">
    <text evidence="2">The sequence shown here is derived from an EMBL/GenBank/DDBJ whole genome shotgun (WGS) entry which is preliminary data.</text>
</comment>
<dbReference type="EMBL" id="VSRR010119586">
    <property type="protein sequence ID" value="MPC99731.1"/>
    <property type="molecule type" value="Genomic_DNA"/>
</dbReference>
<protein>
    <submittedName>
        <fullName evidence="2">Uncharacterized protein</fullName>
    </submittedName>
</protein>
<organism evidence="2 3">
    <name type="scientific">Portunus trituberculatus</name>
    <name type="common">Swimming crab</name>
    <name type="synonym">Neptunus trituberculatus</name>
    <dbReference type="NCBI Taxonomy" id="210409"/>
    <lineage>
        <taxon>Eukaryota</taxon>
        <taxon>Metazoa</taxon>
        <taxon>Ecdysozoa</taxon>
        <taxon>Arthropoda</taxon>
        <taxon>Crustacea</taxon>
        <taxon>Multicrustacea</taxon>
        <taxon>Malacostraca</taxon>
        <taxon>Eumalacostraca</taxon>
        <taxon>Eucarida</taxon>
        <taxon>Decapoda</taxon>
        <taxon>Pleocyemata</taxon>
        <taxon>Brachyura</taxon>
        <taxon>Eubrachyura</taxon>
        <taxon>Portunoidea</taxon>
        <taxon>Portunidae</taxon>
        <taxon>Portuninae</taxon>
        <taxon>Portunus</taxon>
    </lineage>
</organism>
<sequence>MVTKLHLNFNGPVKSRPARWRWVRWVPVNFKGSTVSRVPDTSGSFDKFQRFQHKYRTTRVVTSDEKVCVCVCVCVYCFYLYFIYR</sequence>
<keyword evidence="3" id="KW-1185">Reference proteome</keyword>
<feature type="transmembrane region" description="Helical" evidence="1">
    <location>
        <begin position="67"/>
        <end position="84"/>
    </location>
</feature>
<dbReference type="AlphaFoldDB" id="A0A5B7JP45"/>
<evidence type="ECO:0000256" key="1">
    <source>
        <dbReference type="SAM" id="Phobius"/>
    </source>
</evidence>
<reference evidence="2 3" key="1">
    <citation type="submission" date="2019-05" db="EMBL/GenBank/DDBJ databases">
        <title>Another draft genome of Portunus trituberculatus and its Hox gene families provides insights of decapod evolution.</title>
        <authorList>
            <person name="Jeong J.-H."/>
            <person name="Song I."/>
            <person name="Kim S."/>
            <person name="Choi T."/>
            <person name="Kim D."/>
            <person name="Ryu S."/>
            <person name="Kim W."/>
        </authorList>
    </citation>
    <scope>NUCLEOTIDE SEQUENCE [LARGE SCALE GENOMIC DNA]</scope>
    <source>
        <tissue evidence="2">Muscle</tissue>
    </source>
</reference>
<name>A0A5B7JP45_PORTR</name>
<evidence type="ECO:0000313" key="2">
    <source>
        <dbReference type="EMBL" id="MPC99731.1"/>
    </source>
</evidence>
<dbReference type="Proteomes" id="UP000324222">
    <property type="component" value="Unassembled WGS sequence"/>
</dbReference>
<keyword evidence="1" id="KW-1133">Transmembrane helix</keyword>